<dbReference type="PANTHER" id="PTHR47061">
    <property type="entry name" value="LYR MOTIF-CONTAINING PROTEIN 9"/>
    <property type="match status" value="1"/>
</dbReference>
<evidence type="ECO:0000313" key="4">
    <source>
        <dbReference type="EMBL" id="KDR16844.1"/>
    </source>
</evidence>
<name>A0A067RDG0_ZOONE</name>
<evidence type="ECO:0000256" key="2">
    <source>
        <dbReference type="ARBA" id="ARBA00026234"/>
    </source>
</evidence>
<dbReference type="InterPro" id="IPR045291">
    <property type="entry name" value="Complex1_LYR_LYRM9"/>
</dbReference>
<dbReference type="Pfam" id="PF05347">
    <property type="entry name" value="Complex1_LYR"/>
    <property type="match status" value="1"/>
</dbReference>
<dbReference type="OMA" id="HTWARSA"/>
<dbReference type="InParanoid" id="A0A067RDG0"/>
<feature type="domain" description="Complex 1 LYR protein" evidence="3">
    <location>
        <begin position="5"/>
        <end position="56"/>
    </location>
</feature>
<dbReference type="AlphaFoldDB" id="A0A067RDG0"/>
<dbReference type="EMBL" id="KK852772">
    <property type="protein sequence ID" value="KDR16844.1"/>
    <property type="molecule type" value="Genomic_DNA"/>
</dbReference>
<evidence type="ECO:0000256" key="1">
    <source>
        <dbReference type="ARBA" id="ARBA00025757"/>
    </source>
</evidence>
<evidence type="ECO:0000313" key="5">
    <source>
        <dbReference type="Proteomes" id="UP000027135"/>
    </source>
</evidence>
<protein>
    <recommendedName>
        <fullName evidence="2">LYR motif-containing protein 9</fullName>
    </recommendedName>
</protein>
<sequence length="66" mass="7701">MSTAKGLYKYLLRECQKLPKDASEFYKHTVKQSFKQHMLETDALRVKQIIERALDDASWVVNKASI</sequence>
<comment type="similarity">
    <text evidence="1">Belongs to the complex I LYR family. LYRM9 subfamily.</text>
</comment>
<evidence type="ECO:0000259" key="3">
    <source>
        <dbReference type="Pfam" id="PF05347"/>
    </source>
</evidence>
<organism evidence="4 5">
    <name type="scientific">Zootermopsis nevadensis</name>
    <name type="common">Dampwood termite</name>
    <dbReference type="NCBI Taxonomy" id="136037"/>
    <lineage>
        <taxon>Eukaryota</taxon>
        <taxon>Metazoa</taxon>
        <taxon>Ecdysozoa</taxon>
        <taxon>Arthropoda</taxon>
        <taxon>Hexapoda</taxon>
        <taxon>Insecta</taxon>
        <taxon>Pterygota</taxon>
        <taxon>Neoptera</taxon>
        <taxon>Polyneoptera</taxon>
        <taxon>Dictyoptera</taxon>
        <taxon>Blattodea</taxon>
        <taxon>Blattoidea</taxon>
        <taxon>Termitoidae</taxon>
        <taxon>Termopsidae</taxon>
        <taxon>Zootermopsis</taxon>
    </lineage>
</organism>
<dbReference type="PANTHER" id="PTHR47061:SF1">
    <property type="entry name" value="LYR MOTIF-CONTAINING PROTEIN 9"/>
    <property type="match status" value="1"/>
</dbReference>
<dbReference type="CDD" id="cd20269">
    <property type="entry name" value="Complex1_LYR_LYRM9"/>
    <property type="match status" value="1"/>
</dbReference>
<keyword evidence="5" id="KW-1185">Reference proteome</keyword>
<reference evidence="4 5" key="1">
    <citation type="journal article" date="2014" name="Nat. Commun.">
        <title>Molecular traces of alternative social organization in a termite genome.</title>
        <authorList>
            <person name="Terrapon N."/>
            <person name="Li C."/>
            <person name="Robertson H.M."/>
            <person name="Ji L."/>
            <person name="Meng X."/>
            <person name="Booth W."/>
            <person name="Chen Z."/>
            <person name="Childers C.P."/>
            <person name="Glastad K.M."/>
            <person name="Gokhale K."/>
            <person name="Gowin J."/>
            <person name="Gronenberg W."/>
            <person name="Hermansen R.A."/>
            <person name="Hu H."/>
            <person name="Hunt B.G."/>
            <person name="Huylmans A.K."/>
            <person name="Khalil S.M."/>
            <person name="Mitchell R.D."/>
            <person name="Munoz-Torres M.C."/>
            <person name="Mustard J.A."/>
            <person name="Pan H."/>
            <person name="Reese J.T."/>
            <person name="Scharf M.E."/>
            <person name="Sun F."/>
            <person name="Vogel H."/>
            <person name="Xiao J."/>
            <person name="Yang W."/>
            <person name="Yang Z."/>
            <person name="Yang Z."/>
            <person name="Zhou J."/>
            <person name="Zhu J."/>
            <person name="Brent C.S."/>
            <person name="Elsik C.G."/>
            <person name="Goodisman M.A."/>
            <person name="Liberles D.A."/>
            <person name="Roe R.M."/>
            <person name="Vargo E.L."/>
            <person name="Vilcinskas A."/>
            <person name="Wang J."/>
            <person name="Bornberg-Bauer E."/>
            <person name="Korb J."/>
            <person name="Zhang G."/>
            <person name="Liebig J."/>
        </authorList>
    </citation>
    <scope>NUCLEOTIDE SEQUENCE [LARGE SCALE GENOMIC DNA]</scope>
    <source>
        <tissue evidence="4">Whole organism</tissue>
    </source>
</reference>
<dbReference type="Proteomes" id="UP000027135">
    <property type="component" value="Unassembled WGS sequence"/>
</dbReference>
<dbReference type="InterPro" id="IPR052151">
    <property type="entry name" value="Complex_I_LYR"/>
</dbReference>
<accession>A0A067RDG0</accession>
<dbReference type="InterPro" id="IPR008011">
    <property type="entry name" value="Complex1_LYR_dom"/>
</dbReference>
<proteinExistence type="inferred from homology"/>
<dbReference type="STRING" id="136037.A0A067RDG0"/>
<gene>
    <name evidence="4" type="ORF">L798_09366</name>
</gene>
<dbReference type="eggNOG" id="ENOG502S9QI">
    <property type="taxonomic scope" value="Eukaryota"/>
</dbReference>